<reference evidence="3 4" key="1">
    <citation type="submission" date="2020-02" db="EMBL/GenBank/DDBJ databases">
        <title>Whole-genome analyses of novel actinobacteria.</title>
        <authorList>
            <person name="Sahin N."/>
            <person name="Tokatli A."/>
        </authorList>
    </citation>
    <scope>NUCLEOTIDE SEQUENCE [LARGE SCALE GENOMIC DNA]</scope>
    <source>
        <strain evidence="3 4">YC504</strain>
    </source>
</reference>
<keyword evidence="4" id="KW-1185">Reference proteome</keyword>
<protein>
    <submittedName>
        <fullName evidence="3">SH3 domain-containing protein</fullName>
    </submittedName>
</protein>
<proteinExistence type="predicted"/>
<dbReference type="Gene3D" id="2.30.30.40">
    <property type="entry name" value="SH3 Domains"/>
    <property type="match status" value="1"/>
</dbReference>
<feature type="chain" id="PRO_5026153283" evidence="2">
    <location>
        <begin position="31"/>
        <end position="163"/>
    </location>
</feature>
<organism evidence="3 4">
    <name type="scientific">Streptomyces mesophilus</name>
    <dbReference type="NCBI Taxonomy" id="1775132"/>
    <lineage>
        <taxon>Bacteria</taxon>
        <taxon>Bacillati</taxon>
        <taxon>Actinomycetota</taxon>
        <taxon>Actinomycetes</taxon>
        <taxon>Kitasatosporales</taxon>
        <taxon>Streptomycetaceae</taxon>
        <taxon>Streptomyces</taxon>
    </lineage>
</organism>
<gene>
    <name evidence="3" type="ORF">G6045_34375</name>
</gene>
<name>A0A6G4XTD5_9ACTN</name>
<dbReference type="EMBL" id="JAAKZW010000241">
    <property type="protein sequence ID" value="NGO80708.1"/>
    <property type="molecule type" value="Genomic_DNA"/>
</dbReference>
<keyword evidence="2" id="KW-0732">Signal</keyword>
<comment type="caution">
    <text evidence="3">The sequence shown here is derived from an EMBL/GenBank/DDBJ whole genome shotgun (WGS) entry which is preliminary data.</text>
</comment>
<dbReference type="AlphaFoldDB" id="A0A6G4XTD5"/>
<feature type="region of interest" description="Disordered" evidence="1">
    <location>
        <begin position="124"/>
        <end position="147"/>
    </location>
</feature>
<evidence type="ECO:0000313" key="4">
    <source>
        <dbReference type="Proteomes" id="UP000481109"/>
    </source>
</evidence>
<evidence type="ECO:0000313" key="3">
    <source>
        <dbReference type="EMBL" id="NGO80708.1"/>
    </source>
</evidence>
<accession>A0A6G4XTD5</accession>
<feature type="signal peptide" evidence="2">
    <location>
        <begin position="1"/>
        <end position="30"/>
    </location>
</feature>
<sequence length="163" mass="17396">MHTSPALRTLAVTMLAAAALTVPAVGPANAATPATGAVTAAPQWENGPIWGTVVSGGSLNLRAEPNTWSAVVGRLAHGASDRIQCAVYGQNVNGNASWFWLTGERAWASGAYISTSRGVPDCGNWRPSANNSGNQQHHRHDHSNPCRQDDPCNACRQEWRHHR</sequence>
<evidence type="ECO:0000256" key="2">
    <source>
        <dbReference type="SAM" id="SignalP"/>
    </source>
</evidence>
<dbReference type="Proteomes" id="UP000481109">
    <property type="component" value="Unassembled WGS sequence"/>
</dbReference>
<evidence type="ECO:0000256" key="1">
    <source>
        <dbReference type="SAM" id="MobiDB-lite"/>
    </source>
</evidence>
<dbReference type="RefSeq" id="WP_165336125.1">
    <property type="nucleotide sequence ID" value="NZ_JAAKZW010000241.1"/>
</dbReference>